<keyword evidence="11" id="KW-0175">Coiled coil</keyword>
<feature type="domain" description="T-SNARE coiled-coil homology" evidence="14">
    <location>
        <begin position="581"/>
        <end position="622"/>
    </location>
</feature>
<protein>
    <recommendedName>
        <fullName evidence="6">deoxyhypusine synthase</fullName>
        <ecNumber evidence="6">2.5.1.46</ecNumber>
    </recommendedName>
</protein>
<dbReference type="GO" id="GO:0015031">
    <property type="term" value="P:protein transport"/>
    <property type="evidence" value="ECO:0007669"/>
    <property type="project" value="UniProtKB-KW"/>
</dbReference>
<keyword evidence="15" id="KW-1185">Reference proteome</keyword>
<dbReference type="GO" id="GO:0005737">
    <property type="term" value="C:cytoplasm"/>
    <property type="evidence" value="ECO:0007669"/>
    <property type="project" value="TreeGrafter"/>
</dbReference>
<evidence type="ECO:0000256" key="5">
    <source>
        <dbReference type="ARBA" id="ARBA00009892"/>
    </source>
</evidence>
<evidence type="ECO:0000313" key="15">
    <source>
        <dbReference type="Proteomes" id="UP000095280"/>
    </source>
</evidence>
<name>A0A1I8H433_9PLAT</name>
<dbReference type="AlphaFoldDB" id="A0A1I8H433"/>
<dbReference type="Pfam" id="PF01916">
    <property type="entry name" value="DS"/>
    <property type="match status" value="1"/>
</dbReference>
<feature type="region of interest" description="Disordered" evidence="13">
    <location>
        <begin position="564"/>
        <end position="584"/>
    </location>
</feature>
<comment type="similarity">
    <text evidence="4">Belongs to the SNAP-25 family.</text>
</comment>
<evidence type="ECO:0000256" key="7">
    <source>
        <dbReference type="ARBA" id="ARBA00022448"/>
    </source>
</evidence>
<evidence type="ECO:0000259" key="14">
    <source>
        <dbReference type="PROSITE" id="PS50192"/>
    </source>
</evidence>
<evidence type="ECO:0000256" key="8">
    <source>
        <dbReference type="ARBA" id="ARBA00022679"/>
    </source>
</evidence>
<comment type="similarity">
    <text evidence="5">Belongs to the deoxyhypusine synthase family.</text>
</comment>
<comment type="cofactor">
    <cofactor evidence="2">
        <name>NAD(+)</name>
        <dbReference type="ChEBI" id="CHEBI:57540"/>
    </cofactor>
</comment>
<comment type="pathway">
    <text evidence="3">Protein modification; eIF5A hypusination.</text>
</comment>
<dbReference type="WBParaSite" id="maker-uti_cns_0004359-snap-gene-0.5-mRNA-1">
    <property type="protein sequence ID" value="maker-uti_cns_0004359-snap-gene-0.5-mRNA-1"/>
    <property type="gene ID" value="maker-uti_cns_0004359-snap-gene-0.5"/>
</dbReference>
<evidence type="ECO:0000256" key="1">
    <source>
        <dbReference type="ARBA" id="ARBA00000952"/>
    </source>
</evidence>
<dbReference type="FunFam" id="3.40.910.10:FF:000001">
    <property type="entry name" value="Probable deoxyhypusine synthase"/>
    <property type="match status" value="1"/>
</dbReference>
<evidence type="ECO:0000256" key="2">
    <source>
        <dbReference type="ARBA" id="ARBA00001911"/>
    </source>
</evidence>
<dbReference type="InterPro" id="IPR002773">
    <property type="entry name" value="Deoxyhypusine_synthase"/>
</dbReference>
<dbReference type="SUPFAM" id="SSF58038">
    <property type="entry name" value="SNARE fusion complex"/>
    <property type="match status" value="2"/>
</dbReference>
<feature type="region of interest" description="Disordered" evidence="13">
    <location>
        <begin position="384"/>
        <end position="448"/>
    </location>
</feature>
<dbReference type="Proteomes" id="UP000095280">
    <property type="component" value="Unplaced"/>
</dbReference>
<dbReference type="PANTHER" id="PTHR11703:SF0">
    <property type="entry name" value="DEOXYHYPUSINE SYNTHASE"/>
    <property type="match status" value="1"/>
</dbReference>
<dbReference type="InterPro" id="IPR036982">
    <property type="entry name" value="Deoxyhypusine_synthase_sf"/>
</dbReference>
<keyword evidence="7" id="KW-0813">Transport</keyword>
<evidence type="ECO:0000256" key="10">
    <source>
        <dbReference type="ARBA" id="ARBA00023027"/>
    </source>
</evidence>
<evidence type="ECO:0000313" key="16">
    <source>
        <dbReference type="WBParaSite" id="maker-uti_cns_0004359-snap-gene-0.5-mRNA-1"/>
    </source>
</evidence>
<accession>A0A1I8H433</accession>
<keyword evidence="12" id="KW-0386">Hypusine biosynthesis</keyword>
<dbReference type="NCBIfam" id="TIGR00321">
    <property type="entry name" value="dhys"/>
    <property type="match status" value="1"/>
</dbReference>
<dbReference type="PROSITE" id="PS50192">
    <property type="entry name" value="T_SNARE"/>
    <property type="match status" value="2"/>
</dbReference>
<keyword evidence="9" id="KW-0653">Protein transport</keyword>
<comment type="catalytic activity">
    <reaction evidence="1">
        <text>[eIF5A protein]-L-lysine + spermidine = [eIF5A protein]-deoxyhypusine + propane-1,3-diamine</text>
        <dbReference type="Rhea" id="RHEA:33299"/>
        <dbReference type="Rhea" id="RHEA-COMP:10143"/>
        <dbReference type="Rhea" id="RHEA-COMP:10144"/>
        <dbReference type="ChEBI" id="CHEBI:29969"/>
        <dbReference type="ChEBI" id="CHEBI:57484"/>
        <dbReference type="ChEBI" id="CHEBI:57834"/>
        <dbReference type="ChEBI" id="CHEBI:82657"/>
        <dbReference type="EC" id="2.5.1.46"/>
    </reaction>
</comment>
<evidence type="ECO:0000256" key="6">
    <source>
        <dbReference type="ARBA" id="ARBA00012683"/>
    </source>
</evidence>
<dbReference type="FunFam" id="1.20.5.110:FF:000041">
    <property type="entry name" value="Synaptosomal-associated protein 29"/>
    <property type="match status" value="1"/>
</dbReference>
<evidence type="ECO:0000256" key="12">
    <source>
        <dbReference type="ARBA" id="ARBA00023256"/>
    </source>
</evidence>
<dbReference type="SMART" id="SM00397">
    <property type="entry name" value="t_SNARE"/>
    <property type="match status" value="1"/>
</dbReference>
<evidence type="ECO:0000256" key="4">
    <source>
        <dbReference type="ARBA" id="ARBA00009480"/>
    </source>
</evidence>
<evidence type="ECO:0000256" key="13">
    <source>
        <dbReference type="SAM" id="MobiDB-lite"/>
    </source>
</evidence>
<dbReference type="CDD" id="cd15856">
    <property type="entry name" value="SNARE_SNAP29C"/>
    <property type="match status" value="1"/>
</dbReference>
<dbReference type="PANTHER" id="PTHR11703">
    <property type="entry name" value="DEOXYHYPUSINE SYNTHASE"/>
    <property type="match status" value="1"/>
</dbReference>
<dbReference type="InterPro" id="IPR029035">
    <property type="entry name" value="DHS-like_NAD/FAD-binding_dom"/>
</dbReference>
<evidence type="ECO:0000256" key="11">
    <source>
        <dbReference type="ARBA" id="ARBA00023054"/>
    </source>
</evidence>
<evidence type="ECO:0000256" key="9">
    <source>
        <dbReference type="ARBA" id="ARBA00022927"/>
    </source>
</evidence>
<dbReference type="SUPFAM" id="SSF52467">
    <property type="entry name" value="DHS-like NAD/FAD-binding domain"/>
    <property type="match status" value="1"/>
</dbReference>
<dbReference type="EC" id="2.5.1.46" evidence="6"/>
<feature type="compositionally biased region" description="Low complexity" evidence="13">
    <location>
        <begin position="433"/>
        <end position="447"/>
    </location>
</feature>
<reference evidence="16" key="1">
    <citation type="submission" date="2016-11" db="UniProtKB">
        <authorList>
            <consortium name="WormBaseParasite"/>
        </authorList>
    </citation>
    <scope>IDENTIFICATION</scope>
</reference>
<dbReference type="CDD" id="cd15887">
    <property type="entry name" value="SNARE_SNAP29N"/>
    <property type="match status" value="1"/>
</dbReference>
<dbReference type="Gene3D" id="3.40.910.10">
    <property type="entry name" value="Deoxyhypusine synthase"/>
    <property type="match status" value="1"/>
</dbReference>
<proteinExistence type="inferred from homology"/>
<keyword evidence="8" id="KW-0808">Transferase</keyword>
<evidence type="ECO:0000256" key="3">
    <source>
        <dbReference type="ARBA" id="ARBA00005041"/>
    </source>
</evidence>
<dbReference type="InterPro" id="IPR000727">
    <property type="entry name" value="T_SNARE_dom"/>
</dbReference>
<sequence length="622" mass="67981">MSQQPPQISQQAVLMQSGQLPEDVDTPVKGHDFNAPDGLSLEALMKSFATTGFQGTNLSLAIDEINRMLDCKFAKPEEAAGAAAANGDSEVSNPNPYGRARTNCTIFLAFTSNMISSGVRESIRYLVEHNLVDVLVTTGGAVEEDLIKCMHPTYIGDFHRWPGAQLRQAGINRIGNLLVPNKNYCAFESWLVPILDVMLAEQNEQKINWTPSKLIHRLGREINSPESVLYWCHRNGIPVFCPSITDGACGDVLYFHSYRSPGLVLDAIEDIRLVNSQAVFARNTGMIVLGGGVVKHHTCNANLMRNGANFAVFINTGQEFDGSDSGARPDEAVSWGKIRLDARPVKVYSDATLAFPLIRAEQLGRNASDSRVKVTRRQAVGMSDSRNPFYTEDKNPFSLGGGGGRNPFETGQDRQAGSFGSYNPGGGYGYEGRSTVQQQVQASQSRQLETQRRALQSIYSSESMGVDTAQELVRQGEVLNRTEEKLDHIEAVQKESQGHINSLSSMFGGVKNWFRGDSAKKRQQPAQQYEPAGASLDKAMAVSSTAEARRVAAQEPAASFGAAATGAAGYQQQQQRQQPQTSYDRAFSENLGEMEHGMGRLKQLAMGLGGEIDRQNSQLERM</sequence>
<dbReference type="GO" id="GO:0034038">
    <property type="term" value="F:deoxyhypusine synthase activity"/>
    <property type="evidence" value="ECO:0007669"/>
    <property type="project" value="UniProtKB-EC"/>
</dbReference>
<feature type="compositionally biased region" description="Low complexity" evidence="13">
    <location>
        <begin position="564"/>
        <end position="580"/>
    </location>
</feature>
<organism evidence="15 16">
    <name type="scientific">Macrostomum lignano</name>
    <dbReference type="NCBI Taxonomy" id="282301"/>
    <lineage>
        <taxon>Eukaryota</taxon>
        <taxon>Metazoa</taxon>
        <taxon>Spiralia</taxon>
        <taxon>Lophotrochozoa</taxon>
        <taxon>Platyhelminthes</taxon>
        <taxon>Rhabditophora</taxon>
        <taxon>Macrostomorpha</taxon>
        <taxon>Macrostomida</taxon>
        <taxon>Macrostomidae</taxon>
        <taxon>Macrostomum</taxon>
    </lineage>
</organism>
<dbReference type="Gene3D" id="1.20.5.110">
    <property type="match status" value="2"/>
</dbReference>
<feature type="domain" description="T-SNARE coiled-coil homology" evidence="14">
    <location>
        <begin position="441"/>
        <end position="503"/>
    </location>
</feature>
<keyword evidence="10" id="KW-0520">NAD</keyword>